<accession>A0A316YNN0</accession>
<dbReference type="OrthoDB" id="408631at2759"/>
<dbReference type="EMBL" id="KZ819636">
    <property type="protein sequence ID" value="PWN90414.1"/>
    <property type="molecule type" value="Genomic_DNA"/>
</dbReference>
<dbReference type="STRING" id="215250.A0A316YNN0"/>
<dbReference type="PANTHER" id="PTHR48081">
    <property type="entry name" value="AB HYDROLASE SUPERFAMILY PROTEIN C4A8.06C"/>
    <property type="match status" value="1"/>
</dbReference>
<dbReference type="InParanoid" id="A0A316YNN0"/>
<dbReference type="AlphaFoldDB" id="A0A316YNN0"/>
<dbReference type="Pfam" id="PF20434">
    <property type="entry name" value="BD-FAE"/>
    <property type="match status" value="1"/>
</dbReference>
<dbReference type="InterPro" id="IPR050300">
    <property type="entry name" value="GDXG_lipolytic_enzyme"/>
</dbReference>
<dbReference type="RefSeq" id="XP_025377612.1">
    <property type="nucleotide sequence ID" value="XM_025525014.1"/>
</dbReference>
<name>A0A316YNN0_9BASI</name>
<evidence type="ECO:0000313" key="5">
    <source>
        <dbReference type="Proteomes" id="UP000245768"/>
    </source>
</evidence>
<feature type="domain" description="Dienelactone hydrolase" evidence="2">
    <location>
        <begin position="265"/>
        <end position="313"/>
    </location>
</feature>
<organism evidence="4 5">
    <name type="scientific">Acaromyces ingoldii</name>
    <dbReference type="NCBI Taxonomy" id="215250"/>
    <lineage>
        <taxon>Eukaryota</taxon>
        <taxon>Fungi</taxon>
        <taxon>Dikarya</taxon>
        <taxon>Basidiomycota</taxon>
        <taxon>Ustilaginomycotina</taxon>
        <taxon>Exobasidiomycetes</taxon>
        <taxon>Exobasidiales</taxon>
        <taxon>Cryptobasidiaceae</taxon>
        <taxon>Acaromyces</taxon>
    </lineage>
</organism>
<evidence type="ECO:0000259" key="3">
    <source>
        <dbReference type="Pfam" id="PF20434"/>
    </source>
</evidence>
<gene>
    <name evidence="4" type="ORF">FA10DRAFT_301677</name>
</gene>
<feature type="domain" description="BD-FAE-like" evidence="3">
    <location>
        <begin position="29"/>
        <end position="170"/>
    </location>
</feature>
<keyword evidence="5" id="KW-1185">Reference proteome</keyword>
<dbReference type="Pfam" id="PF01738">
    <property type="entry name" value="DLH"/>
    <property type="match status" value="1"/>
</dbReference>
<sequence length="339" mass="37037">MASLQQPEPITLTYKSVKGNQGEQVDIPLDVYAPSHPTEPVTPVIWLHTGGLLQGTRKFIPPHLVRAVESHNLVIVAPDFRLCPQVPLVSVLADVRDCVDFLFHADRLSTTISAKVKRDYVLAGSSAGGWLSSLLGLDLVSSNSSDSSLTSLRLEPAPAAVVAIYPITTVERGLAPYFHKALSPLPWAYSANNKPGDVCPGEPLKEHLDKQAKVLSESPPAKNPVRATLYNYARQEGIYPSLVLRGGKETEEEVAFSVPTQIRQSNNPFNKPVFIAYGDADIMVETEQSKLVIEALKAKNFDVQVHVEPGKSHLYDMQPEVEIPGFCDWIVKSTRGNAA</sequence>
<dbReference type="InterPro" id="IPR049492">
    <property type="entry name" value="BD-FAE-like_dom"/>
</dbReference>
<proteinExistence type="predicted"/>
<evidence type="ECO:0000256" key="1">
    <source>
        <dbReference type="ARBA" id="ARBA00022801"/>
    </source>
</evidence>
<dbReference type="SUPFAM" id="SSF53474">
    <property type="entry name" value="alpha/beta-Hydrolases"/>
    <property type="match status" value="1"/>
</dbReference>
<dbReference type="InterPro" id="IPR002925">
    <property type="entry name" value="Dienelactn_hydro"/>
</dbReference>
<dbReference type="GO" id="GO:0016787">
    <property type="term" value="F:hydrolase activity"/>
    <property type="evidence" value="ECO:0007669"/>
    <property type="project" value="UniProtKB-KW"/>
</dbReference>
<dbReference type="Gene3D" id="3.40.50.1820">
    <property type="entry name" value="alpha/beta hydrolase"/>
    <property type="match status" value="1"/>
</dbReference>
<dbReference type="InterPro" id="IPR029058">
    <property type="entry name" value="AB_hydrolase_fold"/>
</dbReference>
<evidence type="ECO:0000259" key="2">
    <source>
        <dbReference type="Pfam" id="PF01738"/>
    </source>
</evidence>
<evidence type="ECO:0000313" key="4">
    <source>
        <dbReference type="EMBL" id="PWN90414.1"/>
    </source>
</evidence>
<dbReference type="GeneID" id="37046930"/>
<protein>
    <submittedName>
        <fullName evidence="4">Alpha/beta-hydrolase</fullName>
    </submittedName>
</protein>
<dbReference type="Proteomes" id="UP000245768">
    <property type="component" value="Unassembled WGS sequence"/>
</dbReference>
<keyword evidence="1 4" id="KW-0378">Hydrolase</keyword>
<dbReference type="PANTHER" id="PTHR48081:SF3">
    <property type="entry name" value="ALPHA_BETA HYDROLASE FOLD-3 DOMAIN-CONTAINING PROTEIN"/>
    <property type="match status" value="1"/>
</dbReference>
<reference evidence="4 5" key="1">
    <citation type="journal article" date="2018" name="Mol. Biol. Evol.">
        <title>Broad Genomic Sampling Reveals a Smut Pathogenic Ancestry of the Fungal Clade Ustilaginomycotina.</title>
        <authorList>
            <person name="Kijpornyongpan T."/>
            <person name="Mondo S.J."/>
            <person name="Barry K."/>
            <person name="Sandor L."/>
            <person name="Lee J."/>
            <person name="Lipzen A."/>
            <person name="Pangilinan J."/>
            <person name="LaButti K."/>
            <person name="Hainaut M."/>
            <person name="Henrissat B."/>
            <person name="Grigoriev I.V."/>
            <person name="Spatafora J.W."/>
            <person name="Aime M.C."/>
        </authorList>
    </citation>
    <scope>NUCLEOTIDE SEQUENCE [LARGE SCALE GENOMIC DNA]</scope>
    <source>
        <strain evidence="4 5">MCA 4198</strain>
    </source>
</reference>